<feature type="transmembrane region" description="Helical" evidence="10">
    <location>
        <begin position="211"/>
        <end position="235"/>
    </location>
</feature>
<feature type="transmembrane region" description="Helical" evidence="10">
    <location>
        <begin position="447"/>
        <end position="470"/>
    </location>
</feature>
<dbReference type="GO" id="GO:0034707">
    <property type="term" value="C:chloride channel complex"/>
    <property type="evidence" value="ECO:0007669"/>
    <property type="project" value="UniProtKB-KW"/>
</dbReference>
<sequence length="488" mass="49883">MLRATQEPRRRALALLIPGLCRRGTPVESGRTVEVPLTKRSRLQQLLSTIATSGLSGLVGALVGAGLVIGFTQLLKMSLAVVSSQATWVIIVVPLVGLCLSVLVLYGFGLSENAKPEGKGEEKRAPWASKWRTFVPGVARSDLTGEMVAFAGEEDRFPWRLAPIRAVAIAATVGLGGPLGTEAPAAYLGVAVGSAMGDFSRGWRRWFLRPAAVGGGAAGVSALMGIPLVGTAYVLELGRRHDAPLDAERVTAALVGGVVGWLMNIALHVNLIRLVVPKEPPHSFAQAVMTAVLIGALSGSITSITGAAIYRAKGWNAHPVLRLAIGGLVLCAVTVTIARVASPQAAIGPGGGSILWVENTPTTALTVLGVTVLRAMATTAGAAAGGCGGLFVPFLAVGDLGGRVFAHGFGVPDDLAGSAGAASGIAGGYRLPVTAVTVVLGQGGPHVAMLCCLATVLVATFAGAGVGALLDRFEALGRSYIARRAHQY</sequence>
<keyword evidence="7" id="KW-0869">Chloride channel</keyword>
<dbReference type="SUPFAM" id="SSF81340">
    <property type="entry name" value="Clc chloride channel"/>
    <property type="match status" value="1"/>
</dbReference>
<gene>
    <name evidence="11" type="ORF">AKJ09_06896</name>
</gene>
<dbReference type="Pfam" id="PF00654">
    <property type="entry name" value="Voltage_CLC"/>
    <property type="match status" value="1"/>
</dbReference>
<keyword evidence="3 10" id="KW-0812">Transmembrane</keyword>
<evidence type="ECO:0000256" key="4">
    <source>
        <dbReference type="ARBA" id="ARBA00022989"/>
    </source>
</evidence>
<evidence type="ECO:0000256" key="5">
    <source>
        <dbReference type="ARBA" id="ARBA00023065"/>
    </source>
</evidence>
<dbReference type="EMBL" id="CP012333">
    <property type="protein sequence ID" value="AKV00233.1"/>
    <property type="molecule type" value="Genomic_DNA"/>
</dbReference>
<name>A0A0K1Q3D1_9BACT</name>
<reference evidence="11 12" key="1">
    <citation type="submission" date="2015-08" db="EMBL/GenBank/DDBJ databases">
        <authorList>
            <person name="Babu N.S."/>
            <person name="Beckwith C.J."/>
            <person name="Beseler K.G."/>
            <person name="Brison A."/>
            <person name="Carone J.V."/>
            <person name="Caskin T.P."/>
            <person name="Diamond M."/>
            <person name="Durham M.E."/>
            <person name="Foxe J.M."/>
            <person name="Go M."/>
            <person name="Henderson B.A."/>
            <person name="Jones I.B."/>
            <person name="McGettigan J.A."/>
            <person name="Micheletti S.J."/>
            <person name="Nasrallah M.E."/>
            <person name="Ortiz D."/>
            <person name="Piller C.R."/>
            <person name="Privatt S.R."/>
            <person name="Schneider S.L."/>
            <person name="Sharp S."/>
            <person name="Smith T.C."/>
            <person name="Stanton J.D."/>
            <person name="Ullery H.E."/>
            <person name="Wilson R.J."/>
            <person name="Serrano M.G."/>
            <person name="Buck G."/>
            <person name="Lee V."/>
            <person name="Wang Y."/>
            <person name="Carvalho R."/>
            <person name="Voegtly L."/>
            <person name="Shi R."/>
            <person name="Duckworth R."/>
            <person name="Johnson A."/>
            <person name="Loviza R."/>
            <person name="Walstead R."/>
            <person name="Shah Z."/>
            <person name="Kiflezghi M."/>
            <person name="Wade K."/>
            <person name="Ball S.L."/>
            <person name="Bradley K.W."/>
            <person name="Asai D.J."/>
            <person name="Bowman C.A."/>
            <person name="Russell D.A."/>
            <person name="Pope W.H."/>
            <person name="Jacobs-Sera D."/>
            <person name="Hendrix R.W."/>
            <person name="Hatfull G.F."/>
        </authorList>
    </citation>
    <scope>NUCLEOTIDE SEQUENCE [LARGE SCALE GENOMIC DNA]</scope>
    <source>
        <strain evidence="11 12">DSM 27648</strain>
    </source>
</reference>
<evidence type="ECO:0000256" key="2">
    <source>
        <dbReference type="ARBA" id="ARBA00022448"/>
    </source>
</evidence>
<evidence type="ECO:0000256" key="7">
    <source>
        <dbReference type="ARBA" id="ARBA00023173"/>
    </source>
</evidence>
<keyword evidence="2" id="KW-0813">Transport</keyword>
<accession>A0A0K1Q3D1</accession>
<dbReference type="PRINTS" id="PR00762">
    <property type="entry name" value="CLCHANNEL"/>
</dbReference>
<protein>
    <submittedName>
        <fullName evidence="11">Chloride channel protein</fullName>
    </submittedName>
</protein>
<dbReference type="STRING" id="1391654.AKJ09_06896"/>
<keyword evidence="8" id="KW-0868">Chloride</keyword>
<organism evidence="11 12">
    <name type="scientific">Labilithrix luteola</name>
    <dbReference type="NCBI Taxonomy" id="1391654"/>
    <lineage>
        <taxon>Bacteria</taxon>
        <taxon>Pseudomonadati</taxon>
        <taxon>Myxococcota</taxon>
        <taxon>Polyangia</taxon>
        <taxon>Polyangiales</taxon>
        <taxon>Labilitrichaceae</taxon>
        <taxon>Labilithrix</taxon>
    </lineage>
</organism>
<dbReference type="OrthoDB" id="9767361at2"/>
<evidence type="ECO:0000313" key="11">
    <source>
        <dbReference type="EMBL" id="AKV00233.1"/>
    </source>
</evidence>
<dbReference type="InterPro" id="IPR001807">
    <property type="entry name" value="ClC"/>
</dbReference>
<evidence type="ECO:0000256" key="8">
    <source>
        <dbReference type="ARBA" id="ARBA00023214"/>
    </source>
</evidence>
<keyword evidence="4 10" id="KW-1133">Transmembrane helix</keyword>
<evidence type="ECO:0000256" key="3">
    <source>
        <dbReference type="ARBA" id="ARBA00022692"/>
    </source>
</evidence>
<dbReference type="InterPro" id="IPR014743">
    <property type="entry name" value="Cl-channel_core"/>
</dbReference>
<keyword evidence="12" id="KW-1185">Reference proteome</keyword>
<dbReference type="Gene3D" id="1.10.3080.10">
    <property type="entry name" value="Clc chloride channel"/>
    <property type="match status" value="1"/>
</dbReference>
<feature type="transmembrane region" description="Helical" evidence="10">
    <location>
        <begin position="53"/>
        <end position="75"/>
    </location>
</feature>
<keyword evidence="6 10" id="KW-0472">Membrane</keyword>
<feature type="transmembrane region" description="Helical" evidence="10">
    <location>
        <begin position="321"/>
        <end position="341"/>
    </location>
</feature>
<evidence type="ECO:0000256" key="1">
    <source>
        <dbReference type="ARBA" id="ARBA00004141"/>
    </source>
</evidence>
<dbReference type="KEGG" id="llu:AKJ09_06896"/>
<proteinExistence type="predicted"/>
<comment type="subcellular location">
    <subcellularLocation>
        <location evidence="1">Membrane</location>
        <topology evidence="1">Multi-pass membrane protein</topology>
    </subcellularLocation>
</comment>
<keyword evidence="5" id="KW-0406">Ion transport</keyword>
<dbReference type="PANTHER" id="PTHR43427:SF6">
    <property type="entry name" value="CHLORIDE CHANNEL PROTEIN CLC-E"/>
    <property type="match status" value="1"/>
</dbReference>
<dbReference type="PANTHER" id="PTHR43427">
    <property type="entry name" value="CHLORIDE CHANNEL PROTEIN CLC-E"/>
    <property type="match status" value="1"/>
</dbReference>
<dbReference type="GO" id="GO:0005254">
    <property type="term" value="F:chloride channel activity"/>
    <property type="evidence" value="ECO:0007669"/>
    <property type="project" value="UniProtKB-KW"/>
</dbReference>
<feature type="transmembrane region" description="Helical" evidence="10">
    <location>
        <begin position="247"/>
        <end position="267"/>
    </location>
</feature>
<feature type="transmembrane region" description="Helical" evidence="10">
    <location>
        <begin position="287"/>
        <end position="309"/>
    </location>
</feature>
<evidence type="ECO:0000256" key="9">
    <source>
        <dbReference type="ARBA" id="ARBA00023303"/>
    </source>
</evidence>
<evidence type="ECO:0000256" key="10">
    <source>
        <dbReference type="SAM" id="Phobius"/>
    </source>
</evidence>
<keyword evidence="9" id="KW-0407">Ion channel</keyword>
<dbReference type="Proteomes" id="UP000064967">
    <property type="component" value="Chromosome"/>
</dbReference>
<dbReference type="InterPro" id="IPR050368">
    <property type="entry name" value="ClC-type_chloride_channel"/>
</dbReference>
<dbReference type="AlphaFoldDB" id="A0A0K1Q3D1"/>
<evidence type="ECO:0000313" key="12">
    <source>
        <dbReference type="Proteomes" id="UP000064967"/>
    </source>
</evidence>
<feature type="transmembrane region" description="Helical" evidence="10">
    <location>
        <begin position="87"/>
        <end position="108"/>
    </location>
</feature>
<evidence type="ECO:0000256" key="6">
    <source>
        <dbReference type="ARBA" id="ARBA00023136"/>
    </source>
</evidence>